<feature type="signal peptide" evidence="1">
    <location>
        <begin position="1"/>
        <end position="30"/>
    </location>
</feature>
<organism evidence="2 3">
    <name type="scientific">Paenarthrobacter nitroguajacolicus</name>
    <name type="common">Arthrobacter nitroguajacolicus</name>
    <dbReference type="NCBI Taxonomy" id="211146"/>
    <lineage>
        <taxon>Bacteria</taxon>
        <taxon>Bacillati</taxon>
        <taxon>Actinomycetota</taxon>
        <taxon>Actinomycetes</taxon>
        <taxon>Micrococcales</taxon>
        <taxon>Micrococcaceae</taxon>
        <taxon>Paenarthrobacter</taxon>
    </lineage>
</organism>
<evidence type="ECO:0000313" key="2">
    <source>
        <dbReference type="EMBL" id="TVU59323.1"/>
    </source>
</evidence>
<dbReference type="EMBL" id="VNFK01000019">
    <property type="protein sequence ID" value="TVU59323.1"/>
    <property type="molecule type" value="Genomic_DNA"/>
</dbReference>
<feature type="chain" id="PRO_5022218090" evidence="1">
    <location>
        <begin position="31"/>
        <end position="144"/>
    </location>
</feature>
<dbReference type="PROSITE" id="PS51318">
    <property type="entry name" value="TAT"/>
    <property type="match status" value="1"/>
</dbReference>
<sequence>MTTRNSFLRTLVIVAVVVLGLVAAPTAAFAAFTDMDRATPAFSAASIPAPASANVTMSCSFGLRATVTVNSFSAATHANYHDVKLFDRSGNLEFTGDLSKASGKSYTSGLEIIGTWTYEIRGYYKVPGTSNTWTGKVLKGTLTC</sequence>
<comment type="caution">
    <text evidence="2">The sequence shown here is derived from an EMBL/GenBank/DDBJ whole genome shotgun (WGS) entry which is preliminary data.</text>
</comment>
<protein>
    <submittedName>
        <fullName evidence="2">Uncharacterized protein</fullName>
    </submittedName>
</protein>
<dbReference type="InterPro" id="IPR006311">
    <property type="entry name" value="TAT_signal"/>
</dbReference>
<gene>
    <name evidence="2" type="ORF">FQP90_19715</name>
</gene>
<accession>A0A558GR69</accession>
<reference evidence="2 3" key="1">
    <citation type="submission" date="2019-07" db="EMBL/GenBank/DDBJ databases">
        <title>Diversity of Bacteria from Kongsfjorden, Arctic.</title>
        <authorList>
            <person name="Yu Y."/>
        </authorList>
    </citation>
    <scope>NUCLEOTIDE SEQUENCE [LARGE SCALE GENOMIC DNA]</scope>
    <source>
        <strain evidence="2 3">SM1928</strain>
    </source>
</reference>
<dbReference type="OrthoDB" id="4941850at2"/>
<dbReference type="RefSeq" id="WP_144652762.1">
    <property type="nucleotide sequence ID" value="NZ_VNFK01000019.1"/>
</dbReference>
<evidence type="ECO:0000313" key="3">
    <source>
        <dbReference type="Proteomes" id="UP000316500"/>
    </source>
</evidence>
<proteinExistence type="predicted"/>
<name>A0A558GR69_PAENT</name>
<keyword evidence="1" id="KW-0732">Signal</keyword>
<dbReference type="Proteomes" id="UP000316500">
    <property type="component" value="Unassembled WGS sequence"/>
</dbReference>
<dbReference type="AlphaFoldDB" id="A0A558GR69"/>
<evidence type="ECO:0000256" key="1">
    <source>
        <dbReference type="SAM" id="SignalP"/>
    </source>
</evidence>